<dbReference type="Gene3D" id="3.90.79.10">
    <property type="entry name" value="Nucleoside Triphosphate Pyrophosphohydrolase"/>
    <property type="match status" value="1"/>
</dbReference>
<keyword evidence="4" id="KW-0479">Metal-binding</keyword>
<comment type="cofactor">
    <cofactor evidence="2">
        <name>Mg(2+)</name>
        <dbReference type="ChEBI" id="CHEBI:18420"/>
    </cofactor>
</comment>
<dbReference type="GO" id="GO:0030145">
    <property type="term" value="F:manganese ion binding"/>
    <property type="evidence" value="ECO:0007669"/>
    <property type="project" value="InterPro"/>
</dbReference>
<name>A0A1I7Y1X4_9BILA</name>
<protein>
    <submittedName>
        <fullName evidence="11">Nudix hydrolase domain-containing protein</fullName>
    </submittedName>
</protein>
<feature type="transmembrane region" description="Helical" evidence="8">
    <location>
        <begin position="162"/>
        <end position="185"/>
    </location>
</feature>
<dbReference type="PROSITE" id="PS01293">
    <property type="entry name" value="NUDIX_COA"/>
    <property type="match status" value="1"/>
</dbReference>
<keyword evidence="8" id="KW-0812">Transmembrane</keyword>
<dbReference type="CDD" id="cd03426">
    <property type="entry name" value="NUDIX_CoAse_Nudt7"/>
    <property type="match status" value="1"/>
</dbReference>
<dbReference type="Pfam" id="PF00293">
    <property type="entry name" value="NUDIX"/>
    <property type="match status" value="1"/>
</dbReference>
<keyword evidence="8" id="KW-1133">Transmembrane helix</keyword>
<evidence type="ECO:0000256" key="5">
    <source>
        <dbReference type="ARBA" id="ARBA00022801"/>
    </source>
</evidence>
<dbReference type="InterPro" id="IPR045121">
    <property type="entry name" value="CoAse"/>
</dbReference>
<comment type="similarity">
    <text evidence="3">Belongs to the Nudix hydrolase family. PCD1 subfamily.</text>
</comment>
<keyword evidence="5" id="KW-0378">Hydrolase</keyword>
<evidence type="ECO:0000256" key="2">
    <source>
        <dbReference type="ARBA" id="ARBA00001946"/>
    </source>
</evidence>
<feature type="domain" description="Nudix hydrolase" evidence="9">
    <location>
        <begin position="28"/>
        <end position="159"/>
    </location>
</feature>
<dbReference type="PANTHER" id="PTHR12992">
    <property type="entry name" value="NUDIX HYDROLASE"/>
    <property type="match status" value="1"/>
</dbReference>
<dbReference type="WBParaSite" id="L893_g11763.t1">
    <property type="protein sequence ID" value="L893_g11763.t1"/>
    <property type="gene ID" value="L893_g11763"/>
</dbReference>
<evidence type="ECO:0000256" key="1">
    <source>
        <dbReference type="ARBA" id="ARBA00001936"/>
    </source>
</evidence>
<evidence type="ECO:0000313" key="11">
    <source>
        <dbReference type="WBParaSite" id="L893_g11763.t1"/>
    </source>
</evidence>
<dbReference type="InterPro" id="IPR015797">
    <property type="entry name" value="NUDIX_hydrolase-like_dom_sf"/>
</dbReference>
<dbReference type="SUPFAM" id="SSF55811">
    <property type="entry name" value="Nudix"/>
    <property type="match status" value="1"/>
</dbReference>
<keyword evidence="6" id="KW-0460">Magnesium</keyword>
<dbReference type="GO" id="GO:0010945">
    <property type="term" value="F:coenzyme A diphosphatase activity"/>
    <property type="evidence" value="ECO:0007669"/>
    <property type="project" value="InterPro"/>
</dbReference>
<dbReference type="PROSITE" id="PS51462">
    <property type="entry name" value="NUDIX"/>
    <property type="match status" value="1"/>
</dbReference>
<dbReference type="GO" id="GO:0015938">
    <property type="term" value="P:coenzyme A catabolic process"/>
    <property type="evidence" value="ECO:0007669"/>
    <property type="project" value="TreeGrafter"/>
</dbReference>
<dbReference type="InterPro" id="IPR000086">
    <property type="entry name" value="NUDIX_hydrolase_dom"/>
</dbReference>
<accession>A0A1I7Y1X4</accession>
<keyword evidence="7" id="KW-0464">Manganese</keyword>
<evidence type="ECO:0000256" key="8">
    <source>
        <dbReference type="SAM" id="Phobius"/>
    </source>
</evidence>
<evidence type="ECO:0000313" key="10">
    <source>
        <dbReference type="Proteomes" id="UP000095287"/>
    </source>
</evidence>
<dbReference type="Proteomes" id="UP000095287">
    <property type="component" value="Unplaced"/>
</dbReference>
<dbReference type="GO" id="GO:0000287">
    <property type="term" value="F:magnesium ion binding"/>
    <property type="evidence" value="ECO:0007669"/>
    <property type="project" value="InterPro"/>
</dbReference>
<keyword evidence="8" id="KW-0472">Membrane</keyword>
<evidence type="ECO:0000256" key="6">
    <source>
        <dbReference type="ARBA" id="ARBA00022842"/>
    </source>
</evidence>
<evidence type="ECO:0000256" key="4">
    <source>
        <dbReference type="ARBA" id="ARBA00022723"/>
    </source>
</evidence>
<evidence type="ECO:0000259" key="9">
    <source>
        <dbReference type="PROSITE" id="PS51462"/>
    </source>
</evidence>
<evidence type="ECO:0000256" key="3">
    <source>
        <dbReference type="ARBA" id="ARBA00006506"/>
    </source>
</evidence>
<dbReference type="InterPro" id="IPR000059">
    <property type="entry name" value="NUDIX_hydrolase_NudL_CS"/>
</dbReference>
<keyword evidence="10" id="KW-1185">Reference proteome</keyword>
<reference evidence="11" key="1">
    <citation type="submission" date="2016-11" db="UniProtKB">
        <authorList>
            <consortium name="WormBaseParasite"/>
        </authorList>
    </citation>
    <scope>IDENTIFICATION</scope>
</reference>
<sequence>MDVDAEVRLLKEIFEPFAVDANGSVPDGRVAAVLVLLHKTEDAWSVLLTVRSQHLRRHPGEVCFPGGMKEDDDENVVRTALRESLEEVGLPEDFVRVVTTLKPMRNRGGIVIYPVVSVLARPFQPCSSSEVDRCFWVPLEEFLSAENHSSMYFHSNVEVHSFAVHGTNVFGFTSFVCVLIAAIVFNRVPQFPVAIFANTELSPREAIANALVFGIHGYSAMVQQNKL</sequence>
<proteinExistence type="inferred from homology"/>
<comment type="cofactor">
    <cofactor evidence="1">
        <name>Mn(2+)</name>
        <dbReference type="ChEBI" id="CHEBI:29035"/>
    </cofactor>
</comment>
<dbReference type="AlphaFoldDB" id="A0A1I7Y1X4"/>
<dbReference type="PANTHER" id="PTHR12992:SF24">
    <property type="entry name" value="PEROXISOMAL COENZYME A DIPHOSPHATASE NUDT7"/>
    <property type="match status" value="1"/>
</dbReference>
<dbReference type="GO" id="GO:0009132">
    <property type="term" value="P:nucleoside diphosphate metabolic process"/>
    <property type="evidence" value="ECO:0007669"/>
    <property type="project" value="InterPro"/>
</dbReference>
<organism evidence="10 11">
    <name type="scientific">Steinernema glaseri</name>
    <dbReference type="NCBI Taxonomy" id="37863"/>
    <lineage>
        <taxon>Eukaryota</taxon>
        <taxon>Metazoa</taxon>
        <taxon>Ecdysozoa</taxon>
        <taxon>Nematoda</taxon>
        <taxon>Chromadorea</taxon>
        <taxon>Rhabditida</taxon>
        <taxon>Tylenchina</taxon>
        <taxon>Panagrolaimomorpha</taxon>
        <taxon>Strongyloidoidea</taxon>
        <taxon>Steinernematidae</taxon>
        <taxon>Steinernema</taxon>
    </lineage>
</organism>
<evidence type="ECO:0000256" key="7">
    <source>
        <dbReference type="ARBA" id="ARBA00023211"/>
    </source>
</evidence>